<dbReference type="Gene3D" id="3.40.47.10">
    <property type="match status" value="2"/>
</dbReference>
<evidence type="ECO:0000256" key="2">
    <source>
        <dbReference type="ARBA" id="ARBA00022679"/>
    </source>
</evidence>
<evidence type="ECO:0000259" key="5">
    <source>
        <dbReference type="Pfam" id="PF00108"/>
    </source>
</evidence>
<proteinExistence type="inferred from homology"/>
<dbReference type="CDD" id="cd00751">
    <property type="entry name" value="thiolase"/>
    <property type="match status" value="1"/>
</dbReference>
<evidence type="ECO:0000256" key="4">
    <source>
        <dbReference type="RuleBase" id="RU003557"/>
    </source>
</evidence>
<dbReference type="RefSeq" id="WP_278017158.1">
    <property type="nucleotide sequence ID" value="NZ_CP121106.1"/>
</dbReference>
<comment type="similarity">
    <text evidence="1 4">Belongs to the thiolase-like superfamily. Thiolase family.</text>
</comment>
<organism evidence="7 8">
    <name type="scientific">Altererythrobacter arenosus</name>
    <dbReference type="NCBI Taxonomy" id="3032592"/>
    <lineage>
        <taxon>Bacteria</taxon>
        <taxon>Pseudomonadati</taxon>
        <taxon>Pseudomonadota</taxon>
        <taxon>Alphaproteobacteria</taxon>
        <taxon>Sphingomonadales</taxon>
        <taxon>Erythrobacteraceae</taxon>
        <taxon>Altererythrobacter</taxon>
    </lineage>
</organism>
<feature type="domain" description="Thiolase C-terminal" evidence="6">
    <location>
        <begin position="285"/>
        <end position="406"/>
    </location>
</feature>
<dbReference type="InterPro" id="IPR002155">
    <property type="entry name" value="Thiolase"/>
</dbReference>
<evidence type="ECO:0000259" key="6">
    <source>
        <dbReference type="Pfam" id="PF02803"/>
    </source>
</evidence>
<evidence type="ECO:0000313" key="8">
    <source>
        <dbReference type="Proteomes" id="UP001215827"/>
    </source>
</evidence>
<name>A0ABY8FWW8_9SPHN</name>
<dbReference type="EMBL" id="CP121106">
    <property type="protein sequence ID" value="WFL78468.1"/>
    <property type="molecule type" value="Genomic_DNA"/>
</dbReference>
<keyword evidence="8" id="KW-1185">Reference proteome</keyword>
<dbReference type="Pfam" id="PF00108">
    <property type="entry name" value="Thiolase_N"/>
    <property type="match status" value="1"/>
</dbReference>
<evidence type="ECO:0000313" key="7">
    <source>
        <dbReference type="EMBL" id="WFL78468.1"/>
    </source>
</evidence>
<evidence type="ECO:0000256" key="3">
    <source>
        <dbReference type="ARBA" id="ARBA00023315"/>
    </source>
</evidence>
<dbReference type="Proteomes" id="UP001215827">
    <property type="component" value="Chromosome"/>
</dbReference>
<accession>A0ABY8FWW8</accession>
<protein>
    <submittedName>
        <fullName evidence="7">Acetyl-CoA C-acetyltransferase</fullName>
    </submittedName>
</protein>
<dbReference type="InterPro" id="IPR020616">
    <property type="entry name" value="Thiolase_N"/>
</dbReference>
<reference evidence="7 8" key="1">
    <citation type="submission" date="2023-03" db="EMBL/GenBank/DDBJ databases">
        <title>Altererythrobacter sp. CAU 1644 isolated from sand.</title>
        <authorList>
            <person name="Kim W."/>
        </authorList>
    </citation>
    <scope>NUCLEOTIDE SEQUENCE [LARGE SCALE GENOMIC DNA]</scope>
    <source>
        <strain evidence="7 8">CAU 1644</strain>
    </source>
</reference>
<keyword evidence="2 4" id="KW-0808">Transferase</keyword>
<dbReference type="NCBIfam" id="NF004853">
    <property type="entry name" value="PRK06205.1"/>
    <property type="match status" value="1"/>
</dbReference>
<sequence length="408" mass="43421">MTRRAAIVSPLRTPVGKFLGSLAPLDAGALGAVILKALVERSGIDPERVDDVVFSQGYGNAEAPAIGHWSWLAAGLPLEVPGFQLDRRCGSGVQAVATAAMMVETGMADVVVAGGCESMSNVEHYTTDLRGGVRMGDMTLHDRLSRGRLMSQPIERFGVITGMIETAENLAKDYAITREEADAFAVRSHQNGAKAWEEGKFADHLVPVEIPQRRGDPVVFDHDEGYRADASMESLGALRAIDLKRDPDAIVTAGNASQQNDAAAACLVVAEDKLEEMGLEPSLWFRGWAAAGCDPSRMGIGPVPAVERLFARTGMGWDDIGLVELNEAFAPQVLAVLKGWGWSAGDSRRDMLNVNGSGISLGHPIGATGGRILADMAAEMHRREVRYGLETMCIGGGQGIAAIFERAA</sequence>
<dbReference type="SUPFAM" id="SSF53901">
    <property type="entry name" value="Thiolase-like"/>
    <property type="match status" value="2"/>
</dbReference>
<dbReference type="InterPro" id="IPR020617">
    <property type="entry name" value="Thiolase_C"/>
</dbReference>
<dbReference type="NCBIfam" id="TIGR01930">
    <property type="entry name" value="AcCoA-C-Actrans"/>
    <property type="match status" value="1"/>
</dbReference>
<evidence type="ECO:0000256" key="1">
    <source>
        <dbReference type="ARBA" id="ARBA00010982"/>
    </source>
</evidence>
<dbReference type="Pfam" id="PF02803">
    <property type="entry name" value="Thiolase_C"/>
    <property type="match status" value="1"/>
</dbReference>
<gene>
    <name evidence="7" type="ORF">P7228_05220</name>
</gene>
<feature type="domain" description="Thiolase N-terminal" evidence="5">
    <location>
        <begin position="6"/>
        <end position="272"/>
    </location>
</feature>
<dbReference type="PANTHER" id="PTHR18919:SF107">
    <property type="entry name" value="ACETYL-COA ACETYLTRANSFERASE, CYTOSOLIC"/>
    <property type="match status" value="1"/>
</dbReference>
<keyword evidence="3 4" id="KW-0012">Acyltransferase</keyword>
<dbReference type="InterPro" id="IPR016039">
    <property type="entry name" value="Thiolase-like"/>
</dbReference>
<dbReference type="PIRSF" id="PIRSF000429">
    <property type="entry name" value="Ac-CoA_Ac_transf"/>
    <property type="match status" value="1"/>
</dbReference>
<dbReference type="PANTHER" id="PTHR18919">
    <property type="entry name" value="ACETYL-COA C-ACYLTRANSFERASE"/>
    <property type="match status" value="1"/>
</dbReference>